<dbReference type="EMBL" id="JALJOR010000020">
    <property type="protein sequence ID" value="KAK9803601.1"/>
    <property type="molecule type" value="Genomic_DNA"/>
</dbReference>
<dbReference type="Gene3D" id="1.20.58.760">
    <property type="entry name" value="Peptidase M41"/>
    <property type="match status" value="1"/>
</dbReference>
<proteinExistence type="predicted"/>
<sequence>MLVRNTLMRFKAQCRASAPRSEAGSLQDLRRQLQKLDGCLAKEGPEAEAEAVQLAEQLKQSGMLRGFAGAHQVPKRAYTLEELRLNRVEPEKYLSPVDNTLNNVRTIVQAGGLAGIAALYFGLHLDGSQLLGVVVAILFALTADQVANGGGFEALVIDTAGRLLNRTYANRVAFHEAGHFLVAYLLGLLPRRYTLSSLDAFRRYNALNVQAGTQFCDSAFQAEVASGSLSSSSLDKYCCIALAGVTTEYLTFGQAEGGRNDVQQLDSMLQALRFTQAKADSQVRWAVLNVTSLLRKHAKTHAALAKAMDRGESVGSCIAVVEESLSTLRDDDI</sequence>
<dbReference type="InterPro" id="IPR037219">
    <property type="entry name" value="Peptidase_M41-like"/>
</dbReference>
<dbReference type="GO" id="GO:0004176">
    <property type="term" value="F:ATP-dependent peptidase activity"/>
    <property type="evidence" value="ECO:0007669"/>
    <property type="project" value="InterPro"/>
</dbReference>
<dbReference type="Proteomes" id="UP001489004">
    <property type="component" value="Unassembled WGS sequence"/>
</dbReference>
<dbReference type="GO" id="GO:0006508">
    <property type="term" value="P:proteolysis"/>
    <property type="evidence" value="ECO:0007669"/>
    <property type="project" value="InterPro"/>
</dbReference>
<gene>
    <name evidence="1" type="ORF">WJX72_003928</name>
</gene>
<dbReference type="GO" id="GO:0004222">
    <property type="term" value="F:metalloendopeptidase activity"/>
    <property type="evidence" value="ECO:0007669"/>
    <property type="project" value="InterPro"/>
</dbReference>
<reference evidence="1 2" key="1">
    <citation type="journal article" date="2024" name="Nat. Commun.">
        <title>Phylogenomics reveals the evolutionary origins of lichenization in chlorophyte algae.</title>
        <authorList>
            <person name="Puginier C."/>
            <person name="Libourel C."/>
            <person name="Otte J."/>
            <person name="Skaloud P."/>
            <person name="Haon M."/>
            <person name="Grisel S."/>
            <person name="Petersen M."/>
            <person name="Berrin J.G."/>
            <person name="Delaux P.M."/>
            <person name="Dal Grande F."/>
            <person name="Keller J."/>
        </authorList>
    </citation>
    <scope>NUCLEOTIDE SEQUENCE [LARGE SCALE GENOMIC DNA]</scope>
    <source>
        <strain evidence="1 2">SAG 2043</strain>
    </source>
</reference>
<accession>A0AAW1P1F3</accession>
<dbReference type="AlphaFoldDB" id="A0AAW1P1F3"/>
<name>A0AAW1P1F3_9CHLO</name>
<dbReference type="PANTHER" id="PTHR33471">
    <property type="entry name" value="ATP-DEPENDENT ZINC METALLOPROTEASE-RELATED"/>
    <property type="match status" value="1"/>
</dbReference>
<keyword evidence="2" id="KW-1185">Reference proteome</keyword>
<organism evidence="1 2">
    <name type="scientific">[Myrmecia] bisecta</name>
    <dbReference type="NCBI Taxonomy" id="41462"/>
    <lineage>
        <taxon>Eukaryota</taxon>
        <taxon>Viridiplantae</taxon>
        <taxon>Chlorophyta</taxon>
        <taxon>core chlorophytes</taxon>
        <taxon>Trebouxiophyceae</taxon>
        <taxon>Trebouxiales</taxon>
        <taxon>Trebouxiaceae</taxon>
        <taxon>Myrmecia</taxon>
    </lineage>
</organism>
<protein>
    <submittedName>
        <fullName evidence="1">Uncharacterized protein</fullName>
    </submittedName>
</protein>
<evidence type="ECO:0000313" key="2">
    <source>
        <dbReference type="Proteomes" id="UP001489004"/>
    </source>
</evidence>
<dbReference type="GO" id="GO:0005524">
    <property type="term" value="F:ATP binding"/>
    <property type="evidence" value="ECO:0007669"/>
    <property type="project" value="InterPro"/>
</dbReference>
<comment type="caution">
    <text evidence="1">The sequence shown here is derived from an EMBL/GenBank/DDBJ whole genome shotgun (WGS) entry which is preliminary data.</text>
</comment>
<evidence type="ECO:0000313" key="1">
    <source>
        <dbReference type="EMBL" id="KAK9803601.1"/>
    </source>
</evidence>
<dbReference type="PANTHER" id="PTHR33471:SF1">
    <property type="entry name" value="OS01G0382700 PROTEIN"/>
    <property type="match status" value="1"/>
</dbReference>
<dbReference type="SUPFAM" id="SSF140990">
    <property type="entry name" value="FtsH protease domain-like"/>
    <property type="match status" value="1"/>
</dbReference>